<comment type="caution">
    <text evidence="1">The sequence shown here is derived from an EMBL/GenBank/DDBJ whole genome shotgun (WGS) entry which is preliminary data.</text>
</comment>
<sequence>MNAADAAPAVAAACLAASPRPFILRWFCDGTRLRQLATDHGNGRKTAYRYLHEGDVLAAQAPDLHQALDTARNAGLTEAVEVVAGDLTDAGTPDRAFDGVTAAPDQLWR</sequence>
<organism evidence="1 2">
    <name type="scientific">Nonomuraea cypriaca</name>
    <dbReference type="NCBI Taxonomy" id="1187855"/>
    <lineage>
        <taxon>Bacteria</taxon>
        <taxon>Bacillati</taxon>
        <taxon>Actinomycetota</taxon>
        <taxon>Actinomycetes</taxon>
        <taxon>Streptosporangiales</taxon>
        <taxon>Streptosporangiaceae</taxon>
        <taxon>Nonomuraea</taxon>
    </lineage>
</organism>
<dbReference type="AlphaFoldDB" id="A0A931A6C3"/>
<evidence type="ECO:0000313" key="2">
    <source>
        <dbReference type="Proteomes" id="UP000605361"/>
    </source>
</evidence>
<keyword evidence="2" id="KW-1185">Reference proteome</keyword>
<dbReference type="EMBL" id="JADOGI010000040">
    <property type="protein sequence ID" value="MBF8187181.1"/>
    <property type="molecule type" value="Genomic_DNA"/>
</dbReference>
<gene>
    <name evidence="1" type="ORF">ITP53_15840</name>
</gene>
<reference evidence="1" key="1">
    <citation type="submission" date="2020-11" db="EMBL/GenBank/DDBJ databases">
        <title>Whole-genome analyses of Nonomuraea sp. K274.</title>
        <authorList>
            <person name="Veyisoglu A."/>
        </authorList>
    </citation>
    <scope>NUCLEOTIDE SEQUENCE</scope>
    <source>
        <strain evidence="1">K274</strain>
    </source>
</reference>
<name>A0A931A6C3_9ACTN</name>
<accession>A0A931A6C3</accession>
<protein>
    <submittedName>
        <fullName evidence="1">Uncharacterized protein</fullName>
    </submittedName>
</protein>
<evidence type="ECO:0000313" key="1">
    <source>
        <dbReference type="EMBL" id="MBF8187181.1"/>
    </source>
</evidence>
<proteinExistence type="predicted"/>
<dbReference type="Proteomes" id="UP000605361">
    <property type="component" value="Unassembled WGS sequence"/>
</dbReference>